<evidence type="ECO:0000256" key="1">
    <source>
        <dbReference type="ARBA" id="ARBA00023125"/>
    </source>
</evidence>
<dbReference type="RefSeq" id="WP_192140223.1">
    <property type="nucleotide sequence ID" value="NZ_JACYXZ010000001.1"/>
</dbReference>
<gene>
    <name evidence="4" type="ORF">IE331_02695</name>
</gene>
<dbReference type="InterPro" id="IPR001647">
    <property type="entry name" value="HTH_TetR"/>
</dbReference>
<dbReference type="Proteomes" id="UP000616839">
    <property type="component" value="Unassembled WGS sequence"/>
</dbReference>
<protein>
    <submittedName>
        <fullName evidence="4">TetR/AcrR family transcriptional regulator</fullName>
    </submittedName>
</protein>
<organism evidence="4 5">
    <name type="scientific">Nocardioides donggukensis</name>
    <dbReference type="NCBI Taxonomy" id="2774019"/>
    <lineage>
        <taxon>Bacteria</taxon>
        <taxon>Bacillati</taxon>
        <taxon>Actinomycetota</taxon>
        <taxon>Actinomycetes</taxon>
        <taxon>Propionibacteriales</taxon>
        <taxon>Nocardioidaceae</taxon>
        <taxon>Nocardioides</taxon>
    </lineage>
</organism>
<dbReference type="AlphaFoldDB" id="A0A927K2D7"/>
<dbReference type="PROSITE" id="PS50977">
    <property type="entry name" value="HTH_TETR_2"/>
    <property type="match status" value="1"/>
</dbReference>
<evidence type="ECO:0000256" key="2">
    <source>
        <dbReference type="PROSITE-ProRule" id="PRU00335"/>
    </source>
</evidence>
<dbReference type="GO" id="GO:0003677">
    <property type="term" value="F:DNA binding"/>
    <property type="evidence" value="ECO:0007669"/>
    <property type="project" value="UniProtKB-UniRule"/>
</dbReference>
<name>A0A927K2D7_9ACTN</name>
<accession>A0A927K2D7</accession>
<feature type="domain" description="HTH tetR-type" evidence="3">
    <location>
        <begin position="1"/>
        <end position="61"/>
    </location>
</feature>
<dbReference type="SUPFAM" id="SSF46689">
    <property type="entry name" value="Homeodomain-like"/>
    <property type="match status" value="1"/>
</dbReference>
<feature type="DNA-binding region" description="H-T-H motif" evidence="2">
    <location>
        <begin position="24"/>
        <end position="43"/>
    </location>
</feature>
<evidence type="ECO:0000259" key="3">
    <source>
        <dbReference type="PROSITE" id="PS50977"/>
    </source>
</evidence>
<dbReference type="Gene3D" id="1.10.357.10">
    <property type="entry name" value="Tetracycline Repressor, domain 2"/>
    <property type="match status" value="1"/>
</dbReference>
<reference evidence="4" key="1">
    <citation type="submission" date="2020-09" db="EMBL/GenBank/DDBJ databases">
        <title>Nocardioides sp. strain MJB4 16S ribosomal RNA gene Genome sequencing and assembly.</title>
        <authorList>
            <person name="Kim I."/>
        </authorList>
    </citation>
    <scope>NUCLEOTIDE SEQUENCE</scope>
    <source>
        <strain evidence="4">MJB4</strain>
    </source>
</reference>
<evidence type="ECO:0000313" key="5">
    <source>
        <dbReference type="Proteomes" id="UP000616839"/>
    </source>
</evidence>
<comment type="caution">
    <text evidence="4">The sequence shown here is derived from an EMBL/GenBank/DDBJ whole genome shotgun (WGS) entry which is preliminary data.</text>
</comment>
<sequence>MGRREQLLEGATDHVLESGLIGLSLRPLGEALGTSDRMLLYHFGSRAELVTAIIDSANDRAIATLSTVPRGRTVRAGVLRLWEAFREEPLRSCEDLYVQAAASGLLGEEPYRSGVRRSNERWMQALGGFLGDCGARPARVARVTRLVDVGLLGLHVDLAVDAPEELDRAARDLADAAHALAR</sequence>
<keyword evidence="1 2" id="KW-0238">DNA-binding</keyword>
<evidence type="ECO:0000313" key="4">
    <source>
        <dbReference type="EMBL" id="MBD8868522.1"/>
    </source>
</evidence>
<dbReference type="InterPro" id="IPR009057">
    <property type="entry name" value="Homeodomain-like_sf"/>
</dbReference>
<keyword evidence="5" id="KW-1185">Reference proteome</keyword>
<proteinExistence type="predicted"/>
<dbReference type="EMBL" id="JACYXZ010000001">
    <property type="protein sequence ID" value="MBD8868522.1"/>
    <property type="molecule type" value="Genomic_DNA"/>
</dbReference>